<keyword evidence="3" id="KW-1185">Reference proteome</keyword>
<accession>A0A1I6GV79</accession>
<gene>
    <name evidence="2" type="ORF">SAMN04488070_1264</name>
</gene>
<dbReference type="EMBL" id="FOYU01000001">
    <property type="protein sequence ID" value="SFR46154.1"/>
    <property type="molecule type" value="Genomic_DNA"/>
</dbReference>
<sequence>MNTHLLKGLFLAAALTSAAPVLAESVESTEFVDMPVYRFVYSAERAVGSWDHSVDVARNDIRNETSNDIRSDSHLSLQATGAALRVQFGYAIYKPEIKQPLIWKKLV</sequence>
<evidence type="ECO:0000313" key="3">
    <source>
        <dbReference type="Proteomes" id="UP000199424"/>
    </source>
</evidence>
<proteinExistence type="predicted"/>
<evidence type="ECO:0000313" key="2">
    <source>
        <dbReference type="EMBL" id="SFR46154.1"/>
    </source>
</evidence>
<organism evidence="2 3">
    <name type="scientific">Pseudidiomarina maritima</name>
    <dbReference type="NCBI Taxonomy" id="519453"/>
    <lineage>
        <taxon>Bacteria</taxon>
        <taxon>Pseudomonadati</taxon>
        <taxon>Pseudomonadota</taxon>
        <taxon>Gammaproteobacteria</taxon>
        <taxon>Alteromonadales</taxon>
        <taxon>Idiomarinaceae</taxon>
        <taxon>Pseudidiomarina</taxon>
    </lineage>
</organism>
<feature type="signal peptide" evidence="1">
    <location>
        <begin position="1"/>
        <end position="23"/>
    </location>
</feature>
<feature type="chain" id="PRO_5011539001" evidence="1">
    <location>
        <begin position="24"/>
        <end position="107"/>
    </location>
</feature>
<dbReference type="AlphaFoldDB" id="A0A1I6GV79"/>
<dbReference type="Proteomes" id="UP000199424">
    <property type="component" value="Unassembled WGS sequence"/>
</dbReference>
<reference evidence="3" key="1">
    <citation type="submission" date="2016-10" db="EMBL/GenBank/DDBJ databases">
        <authorList>
            <person name="Varghese N."/>
            <person name="Submissions S."/>
        </authorList>
    </citation>
    <scope>NUCLEOTIDE SEQUENCE [LARGE SCALE GENOMIC DNA]</scope>
    <source>
        <strain evidence="3">CGMCC 1.7285</strain>
    </source>
</reference>
<evidence type="ECO:0000256" key="1">
    <source>
        <dbReference type="SAM" id="SignalP"/>
    </source>
</evidence>
<keyword evidence="1" id="KW-0732">Signal</keyword>
<name>A0A1I6GV79_9GAMM</name>
<dbReference type="RefSeq" id="WP_092856425.1">
    <property type="nucleotide sequence ID" value="NZ_FOYU01000001.1"/>
</dbReference>
<protein>
    <submittedName>
        <fullName evidence="2">Uncharacterized protein</fullName>
    </submittedName>
</protein>